<keyword evidence="2" id="KW-1185">Reference proteome</keyword>
<dbReference type="AlphaFoldDB" id="A0A8J5JTA1"/>
<protein>
    <submittedName>
        <fullName evidence="1">Putative Sucrase-isomaltase-like 2</fullName>
    </submittedName>
</protein>
<comment type="caution">
    <text evidence="1">The sequence shown here is derived from an EMBL/GenBank/DDBJ whole genome shotgun (WGS) entry which is preliminary data.</text>
</comment>
<dbReference type="EMBL" id="JAHLQT010031167">
    <property type="protein sequence ID" value="KAG7160634.1"/>
    <property type="molecule type" value="Genomic_DNA"/>
</dbReference>
<proteinExistence type="predicted"/>
<reference evidence="1" key="1">
    <citation type="journal article" date="2021" name="Sci. Adv.">
        <title>The American lobster genome reveals insights on longevity, neural, and immune adaptations.</title>
        <authorList>
            <person name="Polinski J.M."/>
            <person name="Zimin A.V."/>
            <person name="Clark K.F."/>
            <person name="Kohn A.B."/>
            <person name="Sadowski N."/>
            <person name="Timp W."/>
            <person name="Ptitsyn A."/>
            <person name="Khanna P."/>
            <person name="Romanova D.Y."/>
            <person name="Williams P."/>
            <person name="Greenwood S.J."/>
            <person name="Moroz L.L."/>
            <person name="Walt D.R."/>
            <person name="Bodnar A.G."/>
        </authorList>
    </citation>
    <scope>NUCLEOTIDE SEQUENCE</scope>
    <source>
        <strain evidence="1">GMGI-L3</strain>
    </source>
</reference>
<accession>A0A8J5JTA1</accession>
<sequence>LQNFINTTADVSQQPFYLLVALTCPSSTPNDIQQGFNTSAKGMLYVDDGITPVDQNPPVENLDMKVDNNQLSVTRLPPPAAGNPNGLCDHPTNLSTSINKVIVYGAPKVTKLFVDGAIHNFTQTDDTLALHIKDINYDWCVSSQLNITWV</sequence>
<organism evidence="1 2">
    <name type="scientific">Homarus americanus</name>
    <name type="common">American lobster</name>
    <dbReference type="NCBI Taxonomy" id="6706"/>
    <lineage>
        <taxon>Eukaryota</taxon>
        <taxon>Metazoa</taxon>
        <taxon>Ecdysozoa</taxon>
        <taxon>Arthropoda</taxon>
        <taxon>Crustacea</taxon>
        <taxon>Multicrustacea</taxon>
        <taxon>Malacostraca</taxon>
        <taxon>Eumalacostraca</taxon>
        <taxon>Eucarida</taxon>
        <taxon>Decapoda</taxon>
        <taxon>Pleocyemata</taxon>
        <taxon>Astacidea</taxon>
        <taxon>Nephropoidea</taxon>
        <taxon>Nephropidae</taxon>
        <taxon>Homarus</taxon>
    </lineage>
</organism>
<dbReference type="Proteomes" id="UP000747542">
    <property type="component" value="Unassembled WGS sequence"/>
</dbReference>
<dbReference type="InterPro" id="IPR013780">
    <property type="entry name" value="Glyco_hydro_b"/>
</dbReference>
<feature type="non-terminal residue" evidence="1">
    <location>
        <position position="1"/>
    </location>
</feature>
<evidence type="ECO:0000313" key="2">
    <source>
        <dbReference type="Proteomes" id="UP000747542"/>
    </source>
</evidence>
<gene>
    <name evidence="1" type="primary">SI-L2</name>
    <name evidence="1" type="ORF">Hamer_G025462</name>
</gene>
<evidence type="ECO:0000313" key="1">
    <source>
        <dbReference type="EMBL" id="KAG7160634.1"/>
    </source>
</evidence>
<dbReference type="Gene3D" id="2.60.40.1180">
    <property type="entry name" value="Golgi alpha-mannosidase II"/>
    <property type="match status" value="1"/>
</dbReference>
<name>A0A8J5JTA1_HOMAM</name>